<protein>
    <recommendedName>
        <fullName evidence="2">DUF5710 domain-containing protein</fullName>
    </recommendedName>
</protein>
<evidence type="ECO:0000313" key="1">
    <source>
        <dbReference type="EMBL" id="HEN42007.1"/>
    </source>
</evidence>
<sequence>MKTRLTLKPGQHGTKSLVKKYGDALVCVRFRYDPVTKQRLKTVELIVERSDWTPPPPRFTNDTLVPLRIKANDVAIRNKVKTVGGRWNPEKKLWFVTYGNIVGTPLEKYIDVDGFR</sequence>
<name>A0A831UCJ9_GEOME</name>
<comment type="caution">
    <text evidence="1">The sequence shown here is derived from an EMBL/GenBank/DDBJ whole genome shotgun (WGS) entry which is preliminary data.</text>
</comment>
<accession>A0A831UCJ9</accession>
<evidence type="ECO:0008006" key="2">
    <source>
        <dbReference type="Google" id="ProtNLM"/>
    </source>
</evidence>
<organism evidence="1">
    <name type="scientific">Geobacter metallireducens</name>
    <dbReference type="NCBI Taxonomy" id="28232"/>
    <lineage>
        <taxon>Bacteria</taxon>
        <taxon>Pseudomonadati</taxon>
        <taxon>Thermodesulfobacteriota</taxon>
        <taxon>Desulfuromonadia</taxon>
        <taxon>Geobacterales</taxon>
        <taxon>Geobacteraceae</taxon>
        <taxon>Geobacter</taxon>
    </lineage>
</organism>
<dbReference type="EMBL" id="DSOV01000025">
    <property type="protein sequence ID" value="HEN42007.1"/>
    <property type="molecule type" value="Genomic_DNA"/>
</dbReference>
<gene>
    <name evidence="1" type="ORF">ENQ87_06460</name>
</gene>
<reference evidence="1" key="1">
    <citation type="journal article" date="2020" name="mSystems">
        <title>Genome- and Community-Level Interaction Insights into Carbon Utilization and Element Cycling Functions of Hydrothermarchaeota in Hydrothermal Sediment.</title>
        <authorList>
            <person name="Zhou Z."/>
            <person name="Liu Y."/>
            <person name="Xu W."/>
            <person name="Pan J."/>
            <person name="Luo Z.H."/>
            <person name="Li M."/>
        </authorList>
    </citation>
    <scope>NUCLEOTIDE SEQUENCE [LARGE SCALE GENOMIC DNA]</scope>
    <source>
        <strain evidence="1">SpSt-349</strain>
    </source>
</reference>
<proteinExistence type="predicted"/>
<dbReference type="AlphaFoldDB" id="A0A831UCJ9"/>